<dbReference type="InterPro" id="IPR043502">
    <property type="entry name" value="DNA/RNA_pol_sf"/>
</dbReference>
<evidence type="ECO:0000313" key="1">
    <source>
        <dbReference type="EMBL" id="QPI16412.1"/>
    </source>
</evidence>
<proteinExistence type="predicted"/>
<accession>A0A7S9SU61</accession>
<organism evidence="1">
    <name type="scientific">Virus NIOZ-UU157</name>
    <dbReference type="NCBI Taxonomy" id="2763269"/>
    <lineage>
        <taxon>Viruses</taxon>
    </lineage>
</organism>
<dbReference type="EMBL" id="MW030560">
    <property type="protein sequence ID" value="QPI16412.1"/>
    <property type="molecule type" value="Genomic_DNA"/>
</dbReference>
<protein>
    <submittedName>
        <fullName evidence="1">Uncharacterized protein</fullName>
    </submittedName>
</protein>
<dbReference type="InterPro" id="IPR023211">
    <property type="entry name" value="DNA_pol_palm_dom_sf"/>
</dbReference>
<gene>
    <name evidence="1" type="ORF">NIOZUU157_00303</name>
</gene>
<reference evidence="1" key="1">
    <citation type="submission" date="2020-08" db="EMBL/GenBank/DDBJ databases">
        <title>Bridging the membrane lipid divide: bacteria of the FCB group superphylum have the potential to synthesize archaeal ether lipids.</title>
        <authorList>
            <person name="Villanueva L."/>
            <person name="von Meijenfeldt F.A.B."/>
            <person name="Westbye A.B."/>
            <person name="Yadav S."/>
            <person name="Hopmans E.C."/>
            <person name="Dutilh B.E."/>
            <person name="Sinninghe Damste J.S."/>
        </authorList>
    </citation>
    <scope>NUCLEOTIDE SEQUENCE</scope>
    <source>
        <strain evidence="1">NIOZ-UU157</strain>
    </source>
</reference>
<dbReference type="SUPFAM" id="SSF56672">
    <property type="entry name" value="DNA/RNA polymerases"/>
    <property type="match status" value="1"/>
</dbReference>
<dbReference type="Gene3D" id="3.90.1600.10">
    <property type="entry name" value="Palm domain of DNA polymerase"/>
    <property type="match status" value="1"/>
</dbReference>
<sequence length="652" mass="76885">MNDVIIYDIETMQECFIVVCMKPESTPKSFTVSKWENQLDSFAKYTEDNKDVYWVGYNNLRFDAQVVEWILRNYEQWHDATGLEICAKIAQKAQDVIHDANYDVFPEYREHELSLKQLDLFKIHHYDNKNRRVSLKRLEFEMDLENIEEMPIHHTKTNMTKDEVFLSLQYCFNDVDATYEFYKITLGDTDHPLYKGNNQIQLRKDIKEEFGIQCLNYSDSKIGDEIIKKYYCQEKGIDIRELPRKGYFRKSIDMKNCIAHYVKFETKQLQDLLSSVKKQKLGLMDNFKEHVHFYDNVYSFMKGGLHTENKPEVFEEDEDHEIIDWDVASYYPAIIINSGKYPAHLGKEFLNGYKRMFDKRMELKPQAKSDRRIKGIVGALKLAVNSVYGKSSDMNSWIYDRQLTMFTTITGEFSLMMLIERYELNGIKIISANTDGVTIKVKKDLIPKMHEINKWWCDATQYVLERTDYKKILFSTVNDYLAIMPDGYVKKKGDFLTDFELHKNKSGRIVPIALEQYYVHGTPVKDTIMNHKNLYDFCIRKKASRDFHYEGINKVTNVKTKYNKLIRYYVANVGEKVYKVKNHDSDSKAAKRSQVEAGEWVCHVCNYLEKDSSVDNINYKYYIDQAESMIVKILTKGKRKKNTVVPNQLNLF</sequence>
<name>A0A7S9SU61_9VIRU</name>